<dbReference type="EMBL" id="BLXT01003580">
    <property type="protein sequence ID" value="GFO02265.1"/>
    <property type="molecule type" value="Genomic_DNA"/>
</dbReference>
<accession>A0AAV4A604</accession>
<evidence type="ECO:0000256" key="1">
    <source>
        <dbReference type="SAM" id="MobiDB-lite"/>
    </source>
</evidence>
<dbReference type="Proteomes" id="UP000735302">
    <property type="component" value="Unassembled WGS sequence"/>
</dbReference>
<dbReference type="Gene3D" id="2.40.10.10">
    <property type="entry name" value="Trypsin-like serine proteases"/>
    <property type="match status" value="1"/>
</dbReference>
<dbReference type="InterPro" id="IPR009003">
    <property type="entry name" value="Peptidase_S1_PA"/>
</dbReference>
<proteinExistence type="predicted"/>
<sequence>MYNIMQAIAKNPFSNIHLTGCIVTLLVTVSTIESWQASLSYSSRWSTSHDRSVHKSSEGACKSDRSLRRYTACPSAACLEGSIKARKSCCFKAWSFLGIVVKTCYCRTKSQCLNNNSEDEKRRPKLSTPSPPPPPPPPPPPAQPQPPTGWESSAEGYCTMAFEVEWYTRCPMGCCEGTENKYACCIKRDVYNDSDTCVCHPQKPCGPSETSPDSEGDGPNGDSNDQPDDDPDPHPSDPSDQAGPGNPAEDQQDEEEDSTSQSLCEEQHRLLNGDRVDEPCVYQGISRIIRRVDGEDVTVCNTVYTVAKVEGSVRQTFLTPQACKIFIETFQQDENMQLEVQIGDQTYPLQEPIFSTADGPNGNAFINISPQYTELFSYLGDCQSNACPYDPGAMRGKVDLNNCKAVSWGASNAATLTPEGLFEVQVAFYPGGCLEQEDLFGAANTLCFRTTDDENAYCSNDAGAPVYCMAPSTEEWILVGILAFQTACDVTAELKVIPFPL</sequence>
<organism evidence="2 3">
    <name type="scientific">Plakobranchus ocellatus</name>
    <dbReference type="NCBI Taxonomy" id="259542"/>
    <lineage>
        <taxon>Eukaryota</taxon>
        <taxon>Metazoa</taxon>
        <taxon>Spiralia</taxon>
        <taxon>Lophotrochozoa</taxon>
        <taxon>Mollusca</taxon>
        <taxon>Gastropoda</taxon>
        <taxon>Heterobranchia</taxon>
        <taxon>Euthyneura</taxon>
        <taxon>Panpulmonata</taxon>
        <taxon>Sacoglossa</taxon>
        <taxon>Placobranchoidea</taxon>
        <taxon>Plakobranchidae</taxon>
        <taxon>Plakobranchus</taxon>
    </lineage>
</organism>
<name>A0AAV4A604_9GAST</name>
<dbReference type="AlphaFoldDB" id="A0AAV4A604"/>
<feature type="region of interest" description="Disordered" evidence="1">
    <location>
        <begin position="116"/>
        <end position="152"/>
    </location>
</feature>
<gene>
    <name evidence="2" type="ORF">PoB_002877000</name>
</gene>
<feature type="compositionally biased region" description="Pro residues" evidence="1">
    <location>
        <begin position="129"/>
        <end position="147"/>
    </location>
</feature>
<protein>
    <submittedName>
        <fullName evidence="2">Uncharacterized protein</fullName>
    </submittedName>
</protein>
<evidence type="ECO:0000313" key="2">
    <source>
        <dbReference type="EMBL" id="GFO02265.1"/>
    </source>
</evidence>
<keyword evidence="3" id="KW-1185">Reference proteome</keyword>
<dbReference type="InterPro" id="IPR043504">
    <property type="entry name" value="Peptidase_S1_PA_chymotrypsin"/>
</dbReference>
<evidence type="ECO:0000313" key="3">
    <source>
        <dbReference type="Proteomes" id="UP000735302"/>
    </source>
</evidence>
<feature type="region of interest" description="Disordered" evidence="1">
    <location>
        <begin position="203"/>
        <end position="264"/>
    </location>
</feature>
<dbReference type="SUPFAM" id="SSF50494">
    <property type="entry name" value="Trypsin-like serine proteases"/>
    <property type="match status" value="1"/>
</dbReference>
<comment type="caution">
    <text evidence="2">The sequence shown here is derived from an EMBL/GenBank/DDBJ whole genome shotgun (WGS) entry which is preliminary data.</text>
</comment>
<reference evidence="2 3" key="1">
    <citation type="journal article" date="2021" name="Elife">
        <title>Chloroplast acquisition without the gene transfer in kleptoplastic sea slugs, Plakobranchus ocellatus.</title>
        <authorList>
            <person name="Maeda T."/>
            <person name="Takahashi S."/>
            <person name="Yoshida T."/>
            <person name="Shimamura S."/>
            <person name="Takaki Y."/>
            <person name="Nagai Y."/>
            <person name="Toyoda A."/>
            <person name="Suzuki Y."/>
            <person name="Arimoto A."/>
            <person name="Ishii H."/>
            <person name="Satoh N."/>
            <person name="Nishiyama T."/>
            <person name="Hasebe M."/>
            <person name="Maruyama T."/>
            <person name="Minagawa J."/>
            <person name="Obokata J."/>
            <person name="Shigenobu S."/>
        </authorList>
    </citation>
    <scope>NUCLEOTIDE SEQUENCE [LARGE SCALE GENOMIC DNA]</scope>
</reference>